<organism evidence="1 2">
    <name type="scientific">Macaca fascicularis</name>
    <name type="common">Crab-eating macaque</name>
    <name type="synonym">Cynomolgus monkey</name>
    <dbReference type="NCBI Taxonomy" id="9541"/>
    <lineage>
        <taxon>Eukaryota</taxon>
        <taxon>Metazoa</taxon>
        <taxon>Chordata</taxon>
        <taxon>Craniata</taxon>
        <taxon>Vertebrata</taxon>
        <taxon>Euteleostomi</taxon>
        <taxon>Mammalia</taxon>
        <taxon>Eutheria</taxon>
        <taxon>Euarchontoglires</taxon>
        <taxon>Primates</taxon>
        <taxon>Haplorrhini</taxon>
        <taxon>Catarrhini</taxon>
        <taxon>Cercopithecidae</taxon>
        <taxon>Cercopithecinae</taxon>
        <taxon>Macaca</taxon>
    </lineage>
</organism>
<evidence type="ECO:0000313" key="1">
    <source>
        <dbReference type="Ensembl" id="ENSMFAP00000058426.1"/>
    </source>
</evidence>
<name>A0A7N9D5G6_MACFA</name>
<dbReference type="Proteomes" id="UP000233100">
    <property type="component" value="Chromosome 8"/>
</dbReference>
<keyword evidence="2" id="KW-1185">Reference proteome</keyword>
<reference evidence="1" key="3">
    <citation type="submission" date="2025-09" db="UniProtKB">
        <authorList>
            <consortium name="Ensembl"/>
        </authorList>
    </citation>
    <scope>IDENTIFICATION</scope>
</reference>
<dbReference type="AlphaFoldDB" id="A0A7N9D5G6"/>
<sequence length="121" mass="13653">MGFHHVSEAGLELLSSGNLSPLASQSGEDCRHEPPHQAQSCLFFPFFFCFFFLFFFETECHSVTQAGVQGVDLGSLQPPPTGFKRFSCPSLPNSWDYRRPPPRPVNFCIFSRHRVSPCWPG</sequence>
<reference evidence="1" key="2">
    <citation type="submission" date="2025-08" db="UniProtKB">
        <authorList>
            <consortium name="Ensembl"/>
        </authorList>
    </citation>
    <scope>IDENTIFICATION</scope>
</reference>
<dbReference type="PANTHER" id="PTHR46254">
    <property type="entry name" value="PROTEIN GVQW1-RELATED"/>
    <property type="match status" value="1"/>
</dbReference>
<accession>A0A7N9D5G6</accession>
<dbReference type="PANTHER" id="PTHR46254:SF6">
    <property type="entry name" value="HIGH MOBILITY GROUP AT-HOOK 2"/>
    <property type="match status" value="1"/>
</dbReference>
<evidence type="ECO:0000313" key="2">
    <source>
        <dbReference type="Proteomes" id="UP000233100"/>
    </source>
</evidence>
<dbReference type="Ensembl" id="ENSMFAT00000086549.1">
    <property type="protein sequence ID" value="ENSMFAP00000058426.1"/>
    <property type="gene ID" value="ENSMFAG00000059209.1"/>
</dbReference>
<protein>
    <submittedName>
        <fullName evidence="1">Uncharacterized protein</fullName>
    </submittedName>
</protein>
<proteinExistence type="predicted"/>
<dbReference type="GeneTree" id="ENSGT00940000161627"/>
<reference evidence="1 2" key="1">
    <citation type="submission" date="2013-03" db="EMBL/GenBank/DDBJ databases">
        <authorList>
            <person name="Warren W."/>
            <person name="Wilson R.K."/>
        </authorList>
    </citation>
    <scope>NUCLEOTIDE SEQUENCE</scope>
</reference>